<protein>
    <submittedName>
        <fullName evidence="1">Uncharacterized protein</fullName>
    </submittedName>
</protein>
<name>A0A9P6AGK4_9AGAM</name>
<sequence length="360" mass="41025">MLAEWLEPYWAEAQRWMNLLKPYHPIPSHLNPESLQTLLSQLDSQDAGVWIKVRLLGLELQGLSRMFMGRAVILLSLYNRVLPPFADALEELEPSGAPVWAIEFLESYFSHNHVKFLEKDLKSRDNPRRLAVLRHVVQERQGYDTVYDAISRLYIPTCAELCASGINPYWGMRHVRHEVGLPRWLYALWQMVFNTMEPRFSGQMEWNEVHVRLANLLRLPKAWGGRHSVLSLMRVGDDRVLTPPLWCMTVPQSLQKACVSHLTEADAFLYFADLLPAIDPPPVSLTQIQVPQPQPPLPSFADSHDLIDPPSTVIEVDLDAVTIPHDASLSRLLGSREAPIRIDLPSTVIDVDLNFGHYPT</sequence>
<keyword evidence="2" id="KW-1185">Reference proteome</keyword>
<proteinExistence type="predicted"/>
<accession>A0A9P6AGK4</accession>
<comment type="caution">
    <text evidence="1">The sequence shown here is derived from an EMBL/GenBank/DDBJ whole genome shotgun (WGS) entry which is preliminary data.</text>
</comment>
<reference evidence="1" key="1">
    <citation type="journal article" date="2020" name="Nat. Commun.">
        <title>Large-scale genome sequencing of mycorrhizal fungi provides insights into the early evolution of symbiotic traits.</title>
        <authorList>
            <person name="Miyauchi S."/>
            <person name="Kiss E."/>
            <person name="Kuo A."/>
            <person name="Drula E."/>
            <person name="Kohler A."/>
            <person name="Sanchez-Garcia M."/>
            <person name="Morin E."/>
            <person name="Andreopoulos B."/>
            <person name="Barry K.W."/>
            <person name="Bonito G."/>
            <person name="Buee M."/>
            <person name="Carver A."/>
            <person name="Chen C."/>
            <person name="Cichocki N."/>
            <person name="Clum A."/>
            <person name="Culley D."/>
            <person name="Crous P.W."/>
            <person name="Fauchery L."/>
            <person name="Girlanda M."/>
            <person name="Hayes R.D."/>
            <person name="Keri Z."/>
            <person name="LaButti K."/>
            <person name="Lipzen A."/>
            <person name="Lombard V."/>
            <person name="Magnuson J."/>
            <person name="Maillard F."/>
            <person name="Murat C."/>
            <person name="Nolan M."/>
            <person name="Ohm R.A."/>
            <person name="Pangilinan J."/>
            <person name="Pereira M.F."/>
            <person name="Perotto S."/>
            <person name="Peter M."/>
            <person name="Pfister S."/>
            <person name="Riley R."/>
            <person name="Sitrit Y."/>
            <person name="Stielow J.B."/>
            <person name="Szollosi G."/>
            <person name="Zifcakova L."/>
            <person name="Stursova M."/>
            <person name="Spatafora J.W."/>
            <person name="Tedersoo L."/>
            <person name="Vaario L.M."/>
            <person name="Yamada A."/>
            <person name="Yan M."/>
            <person name="Wang P."/>
            <person name="Xu J."/>
            <person name="Bruns T."/>
            <person name="Baldrian P."/>
            <person name="Vilgalys R."/>
            <person name="Dunand C."/>
            <person name="Henrissat B."/>
            <person name="Grigoriev I.V."/>
            <person name="Hibbett D."/>
            <person name="Nagy L.G."/>
            <person name="Martin F.M."/>
        </authorList>
    </citation>
    <scope>NUCLEOTIDE SEQUENCE</scope>
    <source>
        <strain evidence="1">UP504</strain>
    </source>
</reference>
<dbReference type="AlphaFoldDB" id="A0A9P6AGK4"/>
<evidence type="ECO:0000313" key="1">
    <source>
        <dbReference type="EMBL" id="KAF9504556.1"/>
    </source>
</evidence>
<organism evidence="1 2">
    <name type="scientific">Hydnum rufescens UP504</name>
    <dbReference type="NCBI Taxonomy" id="1448309"/>
    <lineage>
        <taxon>Eukaryota</taxon>
        <taxon>Fungi</taxon>
        <taxon>Dikarya</taxon>
        <taxon>Basidiomycota</taxon>
        <taxon>Agaricomycotina</taxon>
        <taxon>Agaricomycetes</taxon>
        <taxon>Cantharellales</taxon>
        <taxon>Hydnaceae</taxon>
        <taxon>Hydnum</taxon>
    </lineage>
</organism>
<gene>
    <name evidence="1" type="ORF">BS47DRAFT_1401279</name>
</gene>
<dbReference type="EMBL" id="MU129214">
    <property type="protein sequence ID" value="KAF9504556.1"/>
    <property type="molecule type" value="Genomic_DNA"/>
</dbReference>
<dbReference type="Proteomes" id="UP000886523">
    <property type="component" value="Unassembled WGS sequence"/>
</dbReference>
<evidence type="ECO:0000313" key="2">
    <source>
        <dbReference type="Proteomes" id="UP000886523"/>
    </source>
</evidence>